<dbReference type="Gene3D" id="6.10.140.1710">
    <property type="match status" value="1"/>
</dbReference>
<dbReference type="PANTHER" id="PTHR12651:SF1">
    <property type="entry name" value="26S PROTEASOME NON-ATPASE REGULATORY SUBUNIT 9"/>
    <property type="match status" value="1"/>
</dbReference>
<dbReference type="InterPro" id="IPR040815">
    <property type="entry name" value="Nas2_N"/>
</dbReference>
<evidence type="ECO:0000313" key="7">
    <source>
        <dbReference type="Proteomes" id="UP000095300"/>
    </source>
</evidence>
<dbReference type="GO" id="GO:0005634">
    <property type="term" value="C:nucleus"/>
    <property type="evidence" value="ECO:0007669"/>
    <property type="project" value="TreeGrafter"/>
</dbReference>
<dbReference type="KEGG" id="scac:106080561"/>
<dbReference type="Pfam" id="PF13180">
    <property type="entry name" value="PDZ_2"/>
    <property type="match status" value="1"/>
</dbReference>
<dbReference type="OrthoDB" id="72325at2759"/>
<dbReference type="FunFam" id="2.30.42.10:FF:000107">
    <property type="entry name" value="26S proteasome non-ATPase regulatory subunit 9"/>
    <property type="match status" value="1"/>
</dbReference>
<dbReference type="InterPro" id="IPR036034">
    <property type="entry name" value="PDZ_sf"/>
</dbReference>
<gene>
    <name evidence="6" type="primary">106080561</name>
</gene>
<dbReference type="GO" id="GO:0005737">
    <property type="term" value="C:cytoplasm"/>
    <property type="evidence" value="ECO:0007669"/>
    <property type="project" value="TreeGrafter"/>
</dbReference>
<dbReference type="Gene3D" id="2.30.42.10">
    <property type="match status" value="1"/>
</dbReference>
<dbReference type="SUPFAM" id="SSF50156">
    <property type="entry name" value="PDZ domain-like"/>
    <property type="match status" value="1"/>
</dbReference>
<dbReference type="SMART" id="SM00228">
    <property type="entry name" value="PDZ"/>
    <property type="match status" value="1"/>
</dbReference>
<organism evidence="6 7">
    <name type="scientific">Stomoxys calcitrans</name>
    <name type="common">Stable fly</name>
    <name type="synonym">Conops calcitrans</name>
    <dbReference type="NCBI Taxonomy" id="35570"/>
    <lineage>
        <taxon>Eukaryota</taxon>
        <taxon>Metazoa</taxon>
        <taxon>Ecdysozoa</taxon>
        <taxon>Arthropoda</taxon>
        <taxon>Hexapoda</taxon>
        <taxon>Insecta</taxon>
        <taxon>Pterygota</taxon>
        <taxon>Neoptera</taxon>
        <taxon>Endopterygota</taxon>
        <taxon>Diptera</taxon>
        <taxon>Brachycera</taxon>
        <taxon>Muscomorpha</taxon>
        <taxon>Muscoidea</taxon>
        <taxon>Muscidae</taxon>
        <taxon>Stomoxys</taxon>
    </lineage>
</organism>
<dbReference type="PANTHER" id="PTHR12651">
    <property type="entry name" value="26S PROTEASOME NON-ATPASE REGULATORY SUBUNIT 9"/>
    <property type="match status" value="1"/>
</dbReference>
<dbReference type="STRING" id="35570.A0A1I8PS82"/>
<accession>A0A1I8PS82</accession>
<feature type="domain" description="PDZ" evidence="5">
    <location>
        <begin position="120"/>
        <end position="191"/>
    </location>
</feature>
<dbReference type="Proteomes" id="UP000095300">
    <property type="component" value="Unassembled WGS sequence"/>
</dbReference>
<dbReference type="AlphaFoldDB" id="A0A1I8PS82"/>
<dbReference type="InterPro" id="IPR001478">
    <property type="entry name" value="PDZ"/>
</dbReference>
<comment type="similarity">
    <text evidence="1">Belongs to the proteasome subunit p27 family.</text>
</comment>
<protein>
    <recommendedName>
        <fullName evidence="2">26S proteasome non-ATPase regulatory subunit 9</fullName>
    </recommendedName>
    <alternativeName>
        <fullName evidence="4">26S proteasome regulatory subunit p27</fullName>
    </alternativeName>
</protein>
<reference evidence="6" key="1">
    <citation type="submission" date="2020-05" db="UniProtKB">
        <authorList>
            <consortium name="EnsemblMetazoa"/>
        </authorList>
    </citation>
    <scope>IDENTIFICATION</scope>
    <source>
        <strain evidence="6">USDA</strain>
    </source>
</reference>
<keyword evidence="3" id="KW-0143">Chaperone</keyword>
<proteinExistence type="inferred from homology"/>
<dbReference type="GO" id="GO:0070682">
    <property type="term" value="P:proteasome regulatory particle assembly"/>
    <property type="evidence" value="ECO:0007669"/>
    <property type="project" value="InterPro"/>
</dbReference>
<evidence type="ECO:0000259" key="5">
    <source>
        <dbReference type="SMART" id="SM00228"/>
    </source>
</evidence>
<keyword evidence="7" id="KW-1185">Reference proteome</keyword>
<name>A0A1I8PS82_STOCA</name>
<evidence type="ECO:0000256" key="1">
    <source>
        <dbReference type="ARBA" id="ARBA00005256"/>
    </source>
</evidence>
<dbReference type="Pfam" id="PF18265">
    <property type="entry name" value="Nas2_N"/>
    <property type="match status" value="1"/>
</dbReference>
<evidence type="ECO:0000256" key="2">
    <source>
        <dbReference type="ARBA" id="ARBA00014937"/>
    </source>
</evidence>
<dbReference type="VEuPathDB" id="VectorBase:SCAU010636"/>
<dbReference type="InterPro" id="IPR035269">
    <property type="entry name" value="PSMD9"/>
</dbReference>
<dbReference type="EnsemblMetazoa" id="SCAU010636-RA">
    <property type="protein sequence ID" value="SCAU010636-PA"/>
    <property type="gene ID" value="SCAU010636"/>
</dbReference>
<evidence type="ECO:0000256" key="4">
    <source>
        <dbReference type="ARBA" id="ARBA00030007"/>
    </source>
</evidence>
<sequence>MIGPNSTKDKLLKLMAEKKDLEIQIDAYGSILSENDNVGMRGPLVDSEGFPRNDIDIYKVRQARQQIICLQNNHKALMKTIETLMHQLHAEARQQQLTQQTSDMHLNDRSNGSSENMEVCVNGLTPVKAIVKITHVDAGSPAEKAGLRSQDEIAEFGSINCNNFNKELSSIGSVVNHMRNQRIPLKVLRSNEVLDIILIPQRWPGNGLLGCNIVLCE</sequence>
<evidence type="ECO:0000256" key="3">
    <source>
        <dbReference type="ARBA" id="ARBA00023186"/>
    </source>
</evidence>
<evidence type="ECO:0000313" key="6">
    <source>
        <dbReference type="EnsemblMetazoa" id="SCAU010636-PA"/>
    </source>
</evidence>